<gene>
    <name evidence="9" type="ORF">GCM10010430_21980</name>
</gene>
<keyword evidence="5 7" id="KW-0472">Membrane</keyword>
<name>A0ABN3DS84_9ACTN</name>
<feature type="compositionally biased region" description="Low complexity" evidence="6">
    <location>
        <begin position="207"/>
        <end position="228"/>
    </location>
</feature>
<organism evidence="9 10">
    <name type="scientific">Kitasatospora cystarginea</name>
    <dbReference type="NCBI Taxonomy" id="58350"/>
    <lineage>
        <taxon>Bacteria</taxon>
        <taxon>Bacillati</taxon>
        <taxon>Actinomycetota</taxon>
        <taxon>Actinomycetes</taxon>
        <taxon>Kitasatosporales</taxon>
        <taxon>Streptomycetaceae</taxon>
        <taxon>Kitasatospora</taxon>
    </lineage>
</organism>
<comment type="caution">
    <text evidence="9">The sequence shown here is derived from an EMBL/GenBank/DDBJ whole genome shotgun (WGS) entry which is preliminary data.</text>
</comment>
<dbReference type="EMBL" id="BAAATR010000007">
    <property type="protein sequence ID" value="GAA2240143.1"/>
    <property type="molecule type" value="Genomic_DNA"/>
</dbReference>
<dbReference type="SUPFAM" id="SSF103473">
    <property type="entry name" value="MFS general substrate transporter"/>
    <property type="match status" value="1"/>
</dbReference>
<reference evidence="9 10" key="1">
    <citation type="journal article" date="2019" name="Int. J. Syst. Evol. Microbiol.">
        <title>The Global Catalogue of Microorganisms (GCM) 10K type strain sequencing project: providing services to taxonomists for standard genome sequencing and annotation.</title>
        <authorList>
            <consortium name="The Broad Institute Genomics Platform"/>
            <consortium name="The Broad Institute Genome Sequencing Center for Infectious Disease"/>
            <person name="Wu L."/>
            <person name="Ma J."/>
        </authorList>
    </citation>
    <scope>NUCLEOTIDE SEQUENCE [LARGE SCALE GENOMIC DNA]</scope>
    <source>
        <strain evidence="9 10">JCM 7356</strain>
    </source>
</reference>
<evidence type="ECO:0000259" key="8">
    <source>
        <dbReference type="PROSITE" id="PS50850"/>
    </source>
</evidence>
<evidence type="ECO:0000256" key="1">
    <source>
        <dbReference type="ARBA" id="ARBA00004429"/>
    </source>
</evidence>
<dbReference type="PROSITE" id="PS50850">
    <property type="entry name" value="MFS"/>
    <property type="match status" value="1"/>
</dbReference>
<sequence length="272" mass="29033">MTTPDPYGELAPARRRLITLSLLGCAFLAMLDGTVVGTALPRIVRQIGGGDSWYVWLVTAYLLTSSVGVPIYGRLSDLQGRRRLLLTGLTLFLLGSLACGLSGSMTALIVSRAVQGLGAGALLTLGMALHAGHMPRTVEAVAVGLSGTRPERPTRELRILFLGRPDAARPPIAAQQDINPWAARTAGVLRRPRPRRRVGGHPDRPRLPGLRTPRLPAARRTADRTTTAGRRERGHLRTAPGPRRGAGPARRSVTTGEGRAERAGTEVRVSGP</sequence>
<feature type="transmembrane region" description="Helical" evidence="7">
    <location>
        <begin position="53"/>
        <end position="72"/>
    </location>
</feature>
<keyword evidence="3 7" id="KW-0812">Transmembrane</keyword>
<comment type="subcellular location">
    <subcellularLocation>
        <location evidence="1">Cell inner membrane</location>
        <topology evidence="1">Multi-pass membrane protein</topology>
    </subcellularLocation>
</comment>
<keyword evidence="2" id="KW-0813">Transport</keyword>
<dbReference type="PANTHER" id="PTHR23501:SF191">
    <property type="entry name" value="VACUOLAR BASIC AMINO ACID TRANSPORTER 4"/>
    <property type="match status" value="1"/>
</dbReference>
<dbReference type="Proteomes" id="UP001500305">
    <property type="component" value="Unassembled WGS sequence"/>
</dbReference>
<evidence type="ECO:0000256" key="5">
    <source>
        <dbReference type="ARBA" id="ARBA00023136"/>
    </source>
</evidence>
<accession>A0ABN3DS84</accession>
<feature type="region of interest" description="Disordered" evidence="6">
    <location>
        <begin position="185"/>
        <end position="272"/>
    </location>
</feature>
<dbReference type="Pfam" id="PF07690">
    <property type="entry name" value="MFS_1"/>
    <property type="match status" value="1"/>
</dbReference>
<dbReference type="PANTHER" id="PTHR23501">
    <property type="entry name" value="MAJOR FACILITATOR SUPERFAMILY"/>
    <property type="match status" value="1"/>
</dbReference>
<evidence type="ECO:0000256" key="2">
    <source>
        <dbReference type="ARBA" id="ARBA00022448"/>
    </source>
</evidence>
<dbReference type="Gene3D" id="1.20.1720.10">
    <property type="entry name" value="Multidrug resistance protein D"/>
    <property type="match status" value="1"/>
</dbReference>
<feature type="compositionally biased region" description="Low complexity" evidence="6">
    <location>
        <begin position="239"/>
        <end position="251"/>
    </location>
</feature>
<keyword evidence="4 7" id="KW-1133">Transmembrane helix</keyword>
<feature type="transmembrane region" description="Helical" evidence="7">
    <location>
        <begin position="84"/>
        <end position="103"/>
    </location>
</feature>
<protein>
    <recommendedName>
        <fullName evidence="8">Major facilitator superfamily (MFS) profile domain-containing protein</fullName>
    </recommendedName>
</protein>
<evidence type="ECO:0000256" key="4">
    <source>
        <dbReference type="ARBA" id="ARBA00022989"/>
    </source>
</evidence>
<feature type="compositionally biased region" description="Basic residues" evidence="6">
    <location>
        <begin position="190"/>
        <end position="199"/>
    </location>
</feature>
<evidence type="ECO:0000313" key="10">
    <source>
        <dbReference type="Proteomes" id="UP001500305"/>
    </source>
</evidence>
<keyword evidence="10" id="KW-1185">Reference proteome</keyword>
<dbReference type="InterPro" id="IPR020846">
    <property type="entry name" value="MFS_dom"/>
</dbReference>
<feature type="domain" description="Major facilitator superfamily (MFS) profile" evidence="8">
    <location>
        <begin position="18"/>
        <end position="272"/>
    </location>
</feature>
<proteinExistence type="predicted"/>
<evidence type="ECO:0000256" key="3">
    <source>
        <dbReference type="ARBA" id="ARBA00022692"/>
    </source>
</evidence>
<evidence type="ECO:0000256" key="6">
    <source>
        <dbReference type="SAM" id="MobiDB-lite"/>
    </source>
</evidence>
<evidence type="ECO:0000313" key="9">
    <source>
        <dbReference type="EMBL" id="GAA2240143.1"/>
    </source>
</evidence>
<dbReference type="InterPro" id="IPR011701">
    <property type="entry name" value="MFS"/>
</dbReference>
<dbReference type="InterPro" id="IPR036259">
    <property type="entry name" value="MFS_trans_sf"/>
</dbReference>
<evidence type="ECO:0000256" key="7">
    <source>
        <dbReference type="SAM" id="Phobius"/>
    </source>
</evidence>